<evidence type="ECO:0000256" key="1">
    <source>
        <dbReference type="SAM" id="MobiDB-lite"/>
    </source>
</evidence>
<protein>
    <recommendedName>
        <fullName evidence="3">FZ domain-containing protein</fullName>
    </recommendedName>
</protein>
<dbReference type="VEuPathDB" id="CryptoDB:Cvel_14652"/>
<organism evidence="2">
    <name type="scientific">Chromera velia CCMP2878</name>
    <dbReference type="NCBI Taxonomy" id="1169474"/>
    <lineage>
        <taxon>Eukaryota</taxon>
        <taxon>Sar</taxon>
        <taxon>Alveolata</taxon>
        <taxon>Colpodellida</taxon>
        <taxon>Chromeraceae</taxon>
        <taxon>Chromera</taxon>
    </lineage>
</organism>
<dbReference type="AlphaFoldDB" id="A0A0G4F1W6"/>
<name>A0A0G4F1W6_9ALVE</name>
<dbReference type="PhylomeDB" id="A0A0G4F1W6"/>
<feature type="region of interest" description="Disordered" evidence="1">
    <location>
        <begin position="24"/>
        <end position="62"/>
    </location>
</feature>
<proteinExistence type="predicted"/>
<sequence>MMNAIKHLMNGPFFGLTGSGPEGSVAPAPGGPAALNNGGTASSAINNAQNAQSPGAAAAGGAADRQSVPGLSSLSHRGEFQALVLLSRAFCLLMAHSAHFKGTKPRSFMQAPDFVMGDVNDKRMGGIIDSFPSLYASKAGRTDDETYIRCAKAYLGLQCAATFRACPLPIGSSFMESMPPCITGCLLAVAACPGFWFGDVSGDCTSPSIPPFCSFASFAKTHLIPPQLSSFDDANPYPKDCPDYDEELDGVVGEGPPIESPIHTAYEESIELGDDLDDFLSKQSDGIRKPCNCQCYKKMPRPECQDTEQLAFVLFVLLKKKAEHL</sequence>
<evidence type="ECO:0000313" key="2">
    <source>
        <dbReference type="EMBL" id="CEM05523.1"/>
    </source>
</evidence>
<reference evidence="2" key="1">
    <citation type="submission" date="2014-11" db="EMBL/GenBank/DDBJ databases">
        <authorList>
            <person name="Otto D Thomas"/>
            <person name="Naeem Raeece"/>
        </authorList>
    </citation>
    <scope>NUCLEOTIDE SEQUENCE</scope>
</reference>
<dbReference type="EMBL" id="CDMZ01000054">
    <property type="protein sequence ID" value="CEM05523.1"/>
    <property type="molecule type" value="Genomic_DNA"/>
</dbReference>
<evidence type="ECO:0008006" key="3">
    <source>
        <dbReference type="Google" id="ProtNLM"/>
    </source>
</evidence>
<accession>A0A0G4F1W6</accession>
<gene>
    <name evidence="2" type="ORF">Cvel_14652</name>
</gene>